<evidence type="ECO:0000313" key="5">
    <source>
        <dbReference type="EMBL" id="XBY44208.1"/>
    </source>
</evidence>
<dbReference type="KEGG" id="mflg:ABS361_19545"/>
<dbReference type="Pfam" id="PF00702">
    <property type="entry name" value="Hydrolase"/>
    <property type="match status" value="1"/>
</dbReference>
<dbReference type="AlphaFoldDB" id="A0AAU7X903"/>
<dbReference type="SFLD" id="SFLDS00003">
    <property type="entry name" value="Haloacid_Dehalogenase"/>
    <property type="match status" value="1"/>
</dbReference>
<dbReference type="EMBL" id="CP158568">
    <property type="protein sequence ID" value="XBY44208.1"/>
    <property type="molecule type" value="Genomic_DNA"/>
</dbReference>
<dbReference type="InterPro" id="IPR023198">
    <property type="entry name" value="PGP-like_dom2"/>
</dbReference>
<comment type="pathway">
    <text evidence="2">Organic acid metabolism; glycolate biosynthesis; glycolate from 2-phosphoglycolate: step 1/1.</text>
</comment>
<evidence type="ECO:0000256" key="2">
    <source>
        <dbReference type="ARBA" id="ARBA00004818"/>
    </source>
</evidence>
<sequence>MSIEAVEGRGTGADVRAGAVRGVLFDKDGTLIDYEASWAPINRTCAALAARGDAALGDRLLIAGGYDPETDRFRAGSPFAAGTAREIAEALIAGGAAWEPEPLTVALDTVFREASTSVVPVTDLAGLFAALSARGLRLGIASSDNEASIRRFAAAQGIDGHLDYVAGYDSGQGVKPGPGMALGFLAATGLAAEAIAVVGDNLHDMHMGRSAGAGFLVGVLTGTGGRDVLAAEADVVLDSIAELPRWLASV</sequence>
<dbReference type="GO" id="GO:0008967">
    <property type="term" value="F:phosphoglycolate phosphatase activity"/>
    <property type="evidence" value="ECO:0007669"/>
    <property type="project" value="UniProtKB-EC"/>
</dbReference>
<comment type="similarity">
    <text evidence="3">Belongs to the HAD-like hydrolase superfamily. CbbY/CbbZ/Gph/YieH family.</text>
</comment>
<dbReference type="InterPro" id="IPR050155">
    <property type="entry name" value="HAD-like_hydrolase_sf"/>
</dbReference>
<name>A0AAU7X903_9HYPH</name>
<dbReference type="InterPro" id="IPR006439">
    <property type="entry name" value="HAD-SF_hydro_IA"/>
</dbReference>
<organism evidence="5">
    <name type="scientific">Methyloraptor flagellatus</name>
    <dbReference type="NCBI Taxonomy" id="3162530"/>
    <lineage>
        <taxon>Bacteria</taxon>
        <taxon>Pseudomonadati</taxon>
        <taxon>Pseudomonadota</taxon>
        <taxon>Alphaproteobacteria</taxon>
        <taxon>Hyphomicrobiales</taxon>
        <taxon>Ancalomicrobiaceae</taxon>
        <taxon>Methyloraptor</taxon>
    </lineage>
</organism>
<dbReference type="Gene3D" id="1.10.150.240">
    <property type="entry name" value="Putative phosphatase, domain 2"/>
    <property type="match status" value="1"/>
</dbReference>
<dbReference type="NCBIfam" id="TIGR01549">
    <property type="entry name" value="HAD-SF-IA-v1"/>
    <property type="match status" value="1"/>
</dbReference>
<dbReference type="InterPro" id="IPR023214">
    <property type="entry name" value="HAD_sf"/>
</dbReference>
<proteinExistence type="inferred from homology"/>
<dbReference type="RefSeq" id="WP_407049302.1">
    <property type="nucleotide sequence ID" value="NZ_CP158568.1"/>
</dbReference>
<reference evidence="5" key="1">
    <citation type="submission" date="2024-06" db="EMBL/GenBank/DDBJ databases">
        <title>Methylostella associata gen. nov., sp. nov., a novel Ancalomicrobiaceae-affiliated facultatively methylotrophic bacteria that feed on methanotrophs of the genus Methylococcus.</title>
        <authorList>
            <person name="Saltykova V."/>
            <person name="Danilova O.V."/>
            <person name="Oshkin I.Y."/>
            <person name="Belova S.E."/>
            <person name="Pimenov N.V."/>
            <person name="Dedysh S.N."/>
        </authorList>
    </citation>
    <scope>NUCLEOTIDE SEQUENCE</scope>
    <source>
        <strain evidence="5">S20</strain>
    </source>
</reference>
<dbReference type="SFLD" id="SFLDG01129">
    <property type="entry name" value="C1.5:_HAD__Beta-PGM__Phosphata"/>
    <property type="match status" value="1"/>
</dbReference>
<protein>
    <recommendedName>
        <fullName evidence="4">phosphoglycolate phosphatase</fullName>
        <ecNumber evidence="4">3.1.3.18</ecNumber>
    </recommendedName>
</protein>
<evidence type="ECO:0000256" key="4">
    <source>
        <dbReference type="ARBA" id="ARBA00013078"/>
    </source>
</evidence>
<accession>A0AAU7X903</accession>
<dbReference type="GO" id="GO:0006281">
    <property type="term" value="P:DNA repair"/>
    <property type="evidence" value="ECO:0007669"/>
    <property type="project" value="TreeGrafter"/>
</dbReference>
<gene>
    <name evidence="5" type="ORF">ABS361_19545</name>
</gene>
<keyword evidence="5" id="KW-0378">Hydrolase</keyword>
<dbReference type="PANTHER" id="PTHR43434">
    <property type="entry name" value="PHOSPHOGLYCOLATE PHOSPHATASE"/>
    <property type="match status" value="1"/>
</dbReference>
<evidence type="ECO:0000256" key="3">
    <source>
        <dbReference type="ARBA" id="ARBA00006171"/>
    </source>
</evidence>
<dbReference type="InterPro" id="IPR036412">
    <property type="entry name" value="HAD-like_sf"/>
</dbReference>
<comment type="catalytic activity">
    <reaction evidence="1">
        <text>2-phosphoglycolate + H2O = glycolate + phosphate</text>
        <dbReference type="Rhea" id="RHEA:14369"/>
        <dbReference type="ChEBI" id="CHEBI:15377"/>
        <dbReference type="ChEBI" id="CHEBI:29805"/>
        <dbReference type="ChEBI" id="CHEBI:43474"/>
        <dbReference type="ChEBI" id="CHEBI:58033"/>
        <dbReference type="EC" id="3.1.3.18"/>
    </reaction>
</comment>
<dbReference type="EC" id="3.1.3.18" evidence="4"/>
<evidence type="ECO:0000256" key="1">
    <source>
        <dbReference type="ARBA" id="ARBA00000830"/>
    </source>
</evidence>
<dbReference type="Gene3D" id="3.40.50.1000">
    <property type="entry name" value="HAD superfamily/HAD-like"/>
    <property type="match status" value="1"/>
</dbReference>
<dbReference type="SUPFAM" id="SSF56784">
    <property type="entry name" value="HAD-like"/>
    <property type="match status" value="1"/>
</dbReference>
<dbReference type="PRINTS" id="PR00413">
    <property type="entry name" value="HADHALOGNASE"/>
</dbReference>
<dbReference type="PANTHER" id="PTHR43434:SF1">
    <property type="entry name" value="PHOSPHOGLYCOLATE PHOSPHATASE"/>
    <property type="match status" value="1"/>
</dbReference>